<organism evidence="4 5">
    <name type="scientific">Mobiluncus curtisii</name>
    <dbReference type="NCBI Taxonomy" id="2051"/>
    <lineage>
        <taxon>Bacteria</taxon>
        <taxon>Bacillati</taxon>
        <taxon>Actinomycetota</taxon>
        <taxon>Actinomycetes</taxon>
        <taxon>Actinomycetales</taxon>
        <taxon>Actinomycetaceae</taxon>
        <taxon>Mobiluncus</taxon>
    </lineage>
</organism>
<dbReference type="InterPro" id="IPR014756">
    <property type="entry name" value="Ig_E-set"/>
</dbReference>
<dbReference type="InterPro" id="IPR004193">
    <property type="entry name" value="Glyco_hydro_13_N"/>
</dbReference>
<proteinExistence type="inferred from homology"/>
<dbReference type="InterPro" id="IPR013780">
    <property type="entry name" value="Glyco_hydro_b"/>
</dbReference>
<evidence type="ECO:0000256" key="1">
    <source>
        <dbReference type="ARBA" id="ARBA00008061"/>
    </source>
</evidence>
<dbReference type="GO" id="GO:0004553">
    <property type="term" value="F:hydrolase activity, hydrolyzing O-glycosyl compounds"/>
    <property type="evidence" value="ECO:0007669"/>
    <property type="project" value="InterPro"/>
</dbReference>
<dbReference type="Pfam" id="PF00128">
    <property type="entry name" value="Alpha-amylase"/>
    <property type="match status" value="1"/>
</dbReference>
<dbReference type="SUPFAM" id="SSF51011">
    <property type="entry name" value="Glycosyl hydrolase domain"/>
    <property type="match status" value="1"/>
</dbReference>
<dbReference type="Proteomes" id="UP000250245">
    <property type="component" value="Unassembled WGS sequence"/>
</dbReference>
<evidence type="ECO:0000259" key="3">
    <source>
        <dbReference type="SMART" id="SM00642"/>
    </source>
</evidence>
<protein>
    <submittedName>
        <fullName evidence="4">Glycogen debranching enzyme</fullName>
        <ecNumber evidence="4">3.2.1.-</ecNumber>
    </submittedName>
</protein>
<dbReference type="EC" id="3.2.1.-" evidence="4"/>
<reference evidence="4 5" key="1">
    <citation type="submission" date="2018-06" db="EMBL/GenBank/DDBJ databases">
        <authorList>
            <consortium name="Pathogen Informatics"/>
            <person name="Doyle S."/>
        </authorList>
    </citation>
    <scope>NUCLEOTIDE SEQUENCE [LARGE SCALE GENOMIC DNA]</scope>
    <source>
        <strain evidence="4 5">NCTC11820</strain>
    </source>
</reference>
<feature type="region of interest" description="Disordered" evidence="2">
    <location>
        <begin position="550"/>
        <end position="583"/>
    </location>
</feature>
<dbReference type="SUPFAM" id="SSF51445">
    <property type="entry name" value="(Trans)glycosidases"/>
    <property type="match status" value="1"/>
</dbReference>
<dbReference type="InterPro" id="IPR013783">
    <property type="entry name" value="Ig-like_fold"/>
</dbReference>
<dbReference type="GO" id="GO:0005975">
    <property type="term" value="P:carbohydrate metabolic process"/>
    <property type="evidence" value="ECO:0007669"/>
    <property type="project" value="InterPro"/>
</dbReference>
<dbReference type="SMART" id="SM00642">
    <property type="entry name" value="Aamy"/>
    <property type="match status" value="1"/>
</dbReference>
<feature type="compositionally biased region" description="Polar residues" evidence="2">
    <location>
        <begin position="522"/>
        <end position="531"/>
    </location>
</feature>
<dbReference type="PANTHER" id="PTHR43002">
    <property type="entry name" value="GLYCOGEN DEBRANCHING ENZYME"/>
    <property type="match status" value="1"/>
</dbReference>
<dbReference type="Gene3D" id="2.60.40.10">
    <property type="entry name" value="Immunoglobulins"/>
    <property type="match status" value="1"/>
</dbReference>
<name>A0A2X2YMM6_9ACTO</name>
<dbReference type="AlphaFoldDB" id="A0A2X2YMM6"/>
<dbReference type="OMA" id="ADYTGCG"/>
<sequence length="862" mass="95632">MTVQEKGTTPAFAPTDVIAEEPKLDPHHLGPTITQSGVAFSVYAHQATAVELCLFDAPDEHGHYQSERRIRLRGPFRGIWHGNIRGVRPGQVYGYRAYGPWDPDAGLFFNPQKVLLDPYAKAITRTPILSPQLYAHQVDAELKPVTHELTMNPLDSADYNALSVVVNTHSFPVADHPRTPWPRTVIYEAHVKGLTRQLPGIPPELQGTYAGLANPVTIDYLKNLGVTAIELLPIHAKMPEPFLAERNLTNYWGYSTLSYFAPEPTYATEAAQRQGPQAVLDEVRGMVSLLHQAGIEVLLDVVYNHTAEGGTLGPSLSLRGLDSQAYYIWNHCYPNEMVDFTGCGNTIDFTSNRAVALLLDSLRYWAGEVGVDGFRFDLGVTLGRNREQYALRHPSFVGMATDPVLAGCKLIAEPWDMGPNGWQTGNFPTPFADWNDRYRDGIRGFWLTDAAALAQERHAHGPHELATRVSGSADLYGSNITEYNRGPGASINFIAAHDGFTMADLVTFDHKHNEANLEGNRDGTNNNNSWNHGHEGHVLRGKELGDLLSLETATPDDPTPQSGEGLSPRFSRMDPTTPFQGDPLERSETVEIATSRLKTLRNLWGTLAISSGTPMILAGDEFGNSQNGNNNAYCQDGPISWLDWHWQPWQKGLFETARYLLRLRAEHPVMRPDEFASGMPQDGDKLQDLSWYNREGEPLTPGAWHDPSNRVLQMLRSGAPWDDVDLLVMINGTRDEVQINPPRARSRVFRLVWDSTWPDPSAREGNAAEKLQLLTGLNSAVPSPQSRDTNDPVALFAEEVGVTPGSGIRLAEVISELPVTVRGMKSQMEPFSMRIFFAEVPDNPSGNEKIDLLNTLRKVQKR</sequence>
<gene>
    <name evidence="4" type="primary">glgX_2</name>
    <name evidence="4" type="ORF">NCTC11820_01454</name>
</gene>
<accession>A0A2X2YMM6</accession>
<dbReference type="RefSeq" id="WP_013189161.1">
    <property type="nucleotide sequence ID" value="NZ_CP068112.1"/>
</dbReference>
<dbReference type="Gene3D" id="2.60.40.1180">
    <property type="entry name" value="Golgi alpha-mannosidase II"/>
    <property type="match status" value="1"/>
</dbReference>
<evidence type="ECO:0000313" key="4">
    <source>
        <dbReference type="EMBL" id="SQB65334.1"/>
    </source>
</evidence>
<dbReference type="SUPFAM" id="SSF81296">
    <property type="entry name" value="E set domains"/>
    <property type="match status" value="1"/>
</dbReference>
<dbReference type="CDD" id="cd11326">
    <property type="entry name" value="AmyAc_Glg_debranch"/>
    <property type="match status" value="1"/>
</dbReference>
<dbReference type="Gene3D" id="3.20.20.80">
    <property type="entry name" value="Glycosidases"/>
    <property type="match status" value="2"/>
</dbReference>
<comment type="similarity">
    <text evidence="1">Belongs to the glycosyl hydrolase 13 family.</text>
</comment>
<dbReference type="InterPro" id="IPR017853">
    <property type="entry name" value="GH"/>
</dbReference>
<dbReference type="GeneID" id="55565269"/>
<dbReference type="CDD" id="cd02856">
    <property type="entry name" value="E_set_GDE_Isoamylase_N"/>
    <property type="match status" value="1"/>
</dbReference>
<dbReference type="InterPro" id="IPR006047">
    <property type="entry name" value="GH13_cat_dom"/>
</dbReference>
<dbReference type="Pfam" id="PF02922">
    <property type="entry name" value="CBM_48"/>
    <property type="match status" value="1"/>
</dbReference>
<evidence type="ECO:0000256" key="2">
    <source>
        <dbReference type="SAM" id="MobiDB-lite"/>
    </source>
</evidence>
<dbReference type="EMBL" id="UASJ01000001">
    <property type="protein sequence ID" value="SQB65334.1"/>
    <property type="molecule type" value="Genomic_DNA"/>
</dbReference>
<feature type="region of interest" description="Disordered" evidence="2">
    <location>
        <begin position="516"/>
        <end position="536"/>
    </location>
</feature>
<keyword evidence="4" id="KW-0326">Glycosidase</keyword>
<dbReference type="InterPro" id="IPR044505">
    <property type="entry name" value="GlgX_Isoamylase_N_E_set"/>
</dbReference>
<feature type="domain" description="Glycosyl hydrolase family 13 catalytic" evidence="3">
    <location>
        <begin position="188"/>
        <end position="664"/>
    </location>
</feature>
<evidence type="ECO:0000313" key="5">
    <source>
        <dbReference type="Proteomes" id="UP000250245"/>
    </source>
</evidence>
<keyword evidence="4" id="KW-0378">Hydrolase</keyword>